<organism evidence="11 12">
    <name type="scientific">Chinchilla lanigera</name>
    <name type="common">Long-tailed chinchilla</name>
    <name type="synonym">Chinchilla villidera</name>
    <dbReference type="NCBI Taxonomy" id="34839"/>
    <lineage>
        <taxon>Eukaryota</taxon>
        <taxon>Metazoa</taxon>
        <taxon>Chordata</taxon>
        <taxon>Craniata</taxon>
        <taxon>Vertebrata</taxon>
        <taxon>Euteleostomi</taxon>
        <taxon>Mammalia</taxon>
        <taxon>Eutheria</taxon>
        <taxon>Euarchontoglires</taxon>
        <taxon>Glires</taxon>
        <taxon>Rodentia</taxon>
        <taxon>Hystricomorpha</taxon>
        <taxon>Chinchillidae</taxon>
        <taxon>Chinchilla</taxon>
    </lineage>
</organism>
<dbReference type="SUPFAM" id="SSF50044">
    <property type="entry name" value="SH3-domain"/>
    <property type="match status" value="1"/>
</dbReference>
<dbReference type="CDD" id="cd11952">
    <property type="entry name" value="SH3_iASPP"/>
    <property type="match status" value="1"/>
</dbReference>
<keyword evidence="5 7" id="KW-0040">ANK repeat</keyword>
<protein>
    <submittedName>
        <fullName evidence="11">Protein phosphatase 1 regulatory subunit 13 like</fullName>
    </submittedName>
</protein>
<feature type="compositionally biased region" description="Low complexity" evidence="9">
    <location>
        <begin position="149"/>
        <end position="166"/>
    </location>
</feature>
<dbReference type="InterPro" id="IPR002110">
    <property type="entry name" value="Ankyrin_rpt"/>
</dbReference>
<dbReference type="GO" id="GO:0003229">
    <property type="term" value="P:ventricular cardiac muscle tissue development"/>
    <property type="evidence" value="ECO:0007669"/>
    <property type="project" value="Ensembl"/>
</dbReference>
<dbReference type="Pfam" id="PF12796">
    <property type="entry name" value="Ank_2"/>
    <property type="match status" value="1"/>
</dbReference>
<dbReference type="GO" id="GO:0031076">
    <property type="term" value="P:embryonic camera-type eye development"/>
    <property type="evidence" value="ECO:0007669"/>
    <property type="project" value="Ensembl"/>
</dbReference>
<proteinExistence type="predicted"/>
<comment type="subcellular location">
    <subcellularLocation>
        <location evidence="1">Nucleus</location>
    </subcellularLocation>
</comment>
<keyword evidence="3" id="KW-0053">Apoptosis</keyword>
<dbReference type="SMART" id="SM00248">
    <property type="entry name" value="ANK"/>
    <property type="match status" value="2"/>
</dbReference>
<evidence type="ECO:0000256" key="5">
    <source>
        <dbReference type="ARBA" id="ARBA00023043"/>
    </source>
</evidence>
<dbReference type="GeneTree" id="ENSGT00940000160551"/>
<dbReference type="Pfam" id="PF14604">
    <property type="entry name" value="SH3_9"/>
    <property type="match status" value="1"/>
</dbReference>
<evidence type="ECO:0000256" key="2">
    <source>
        <dbReference type="ARBA" id="ARBA00022443"/>
    </source>
</evidence>
<dbReference type="PROSITE" id="PS50297">
    <property type="entry name" value="ANK_REP_REGION"/>
    <property type="match status" value="2"/>
</dbReference>
<feature type="compositionally biased region" description="Low complexity" evidence="9">
    <location>
        <begin position="417"/>
        <end position="430"/>
    </location>
</feature>
<dbReference type="FunFam" id="1.25.40.20:FF:000008">
    <property type="entry name" value="Apoptosis-stimulating of p53 protein 2 isoform 1"/>
    <property type="match status" value="1"/>
</dbReference>
<dbReference type="GO" id="GO:0006915">
    <property type="term" value="P:apoptotic process"/>
    <property type="evidence" value="ECO:0007669"/>
    <property type="project" value="UniProtKB-KW"/>
</dbReference>
<keyword evidence="12" id="KW-1185">Reference proteome</keyword>
<feature type="region of interest" description="Disordered" evidence="9">
    <location>
        <begin position="507"/>
        <end position="526"/>
    </location>
</feature>
<name>A0A8C2YKM1_CHILA</name>
<feature type="region of interest" description="Disordered" evidence="9">
    <location>
        <begin position="463"/>
        <end position="488"/>
    </location>
</feature>
<dbReference type="OMA" id="QPNQYKH"/>
<keyword evidence="4" id="KW-0677">Repeat</keyword>
<dbReference type="SMART" id="SM00326">
    <property type="entry name" value="SH3"/>
    <property type="match status" value="1"/>
</dbReference>
<dbReference type="GO" id="GO:0003215">
    <property type="term" value="P:cardiac right ventricle morphogenesis"/>
    <property type="evidence" value="ECO:0007669"/>
    <property type="project" value="Ensembl"/>
</dbReference>
<dbReference type="GO" id="GO:0005634">
    <property type="term" value="C:nucleus"/>
    <property type="evidence" value="ECO:0007669"/>
    <property type="project" value="UniProtKB-SubCell"/>
</dbReference>
<dbReference type="GO" id="GO:0030054">
    <property type="term" value="C:cell junction"/>
    <property type="evidence" value="ECO:0007669"/>
    <property type="project" value="Ensembl"/>
</dbReference>
<evidence type="ECO:0000256" key="3">
    <source>
        <dbReference type="ARBA" id="ARBA00022703"/>
    </source>
</evidence>
<sequence length="830" mass="88573">MDSEAFQSARDLLDLNFQSLAMKHMDLKQMELDTAAAKVDELTKQLESLWSDSPAPPGSQAGAPTRQSRYSSSPIPESFSSRGSPRKAATDSADSFGRSESAPALHSYSPLSPKGRPASPRTLLYLQPEAYSSLDRSPSPRPRAFDGAGSPLGRAPSPRPGSGPLRQQGPPAPFDFLSRAGSPRGSPLAEGPQAFFPERGPSPRPPASAYDAPGAFGSPLLGAGGSAFAPPLRAQGEPEAPEFGGPEGLGSSLPHTLTQRLLLPSDDLTLRRRPLKAWNESDLDVVYEKKPSQTASYERERMCYHTQLISPSALSFDNLTSATLPRNYKVSPLASDRRSDVGSYRRSVGAAAGPSGTLPRSWQPVSRIPMPPSSPQPRGAPRQRPIPLSMIFKLQNAFWEQGASRAMRPGSPVFSRAQTPAPAAQPPQQTWAPVSEGLLKSPAELEPEPELEVLLTPVLEAGDTDEGTVTRPLSPTRLQPALPPEAQSVPELEEVARVLAEIPRPLKRRGSMEQSPAVALPPTHKKQYQQIISRLFHRHGGPGPGGPEPELCPITEGSEGRAGPPAPAPPAPMPAPGPPQSSPPEQPQSMVSPTGGRRAVRVGMNDPSQPNEEGITALHNAICGANYAIVDFLIAAGANVNSPDSHGWTPLHCAASCNDTAICMALVQHGAAIFATTISDGATAIEKCDPYREGYADCATYLADVEHSMGLMHSGTVYALWDYSAEFGDELSFREGDSVTVLRRDGQEETDWWWAALHGQEGYVPRNYFGVSLPGLGQRRGKRGRRGTPIIVGKGDRKGPLLVTGGKRKDHVVTGQGRPPCRAGTAAFVI</sequence>
<evidence type="ECO:0000256" key="1">
    <source>
        <dbReference type="ARBA" id="ARBA00004123"/>
    </source>
</evidence>
<dbReference type="Proteomes" id="UP000694398">
    <property type="component" value="Unassembled WGS sequence"/>
</dbReference>
<keyword evidence="6" id="KW-0539">Nucleus</keyword>
<feature type="compositionally biased region" description="Pro residues" evidence="9">
    <location>
        <begin position="564"/>
        <end position="586"/>
    </location>
</feature>
<dbReference type="GO" id="GO:0035264">
    <property type="term" value="P:multicellular organism growth"/>
    <property type="evidence" value="ECO:0007669"/>
    <property type="project" value="Ensembl"/>
</dbReference>
<feature type="region of interest" description="Disordered" evidence="9">
    <location>
        <begin position="333"/>
        <end position="384"/>
    </location>
</feature>
<dbReference type="PROSITE" id="PS50088">
    <property type="entry name" value="ANK_REPEAT"/>
    <property type="match status" value="2"/>
</dbReference>
<evidence type="ECO:0000256" key="6">
    <source>
        <dbReference type="ARBA" id="ARBA00023242"/>
    </source>
</evidence>
<dbReference type="SUPFAM" id="SSF48403">
    <property type="entry name" value="Ankyrin repeat"/>
    <property type="match status" value="1"/>
</dbReference>
<evidence type="ECO:0000313" key="11">
    <source>
        <dbReference type="Ensembl" id="ENSCLAP00000005638.1"/>
    </source>
</evidence>
<dbReference type="Gene3D" id="1.25.40.20">
    <property type="entry name" value="Ankyrin repeat-containing domain"/>
    <property type="match status" value="1"/>
</dbReference>
<dbReference type="PANTHER" id="PTHR24164:SF4">
    <property type="entry name" value="RELA-ASSOCIATED INHIBITOR"/>
    <property type="match status" value="1"/>
</dbReference>
<dbReference type="GO" id="GO:0042633">
    <property type="term" value="P:hair cycle"/>
    <property type="evidence" value="ECO:0007669"/>
    <property type="project" value="Ensembl"/>
</dbReference>
<dbReference type="GO" id="GO:0048871">
    <property type="term" value="P:multicellular organismal-level homeostasis"/>
    <property type="evidence" value="ECO:0007669"/>
    <property type="project" value="Ensembl"/>
</dbReference>
<dbReference type="GO" id="GO:0050728">
    <property type="term" value="P:negative regulation of inflammatory response"/>
    <property type="evidence" value="ECO:0007669"/>
    <property type="project" value="Ensembl"/>
</dbReference>
<dbReference type="GO" id="GO:0045171">
    <property type="term" value="C:intercellular bridge"/>
    <property type="evidence" value="ECO:0007669"/>
    <property type="project" value="Ensembl"/>
</dbReference>
<dbReference type="AlphaFoldDB" id="A0A8C2YKM1"/>
<evidence type="ECO:0000256" key="8">
    <source>
        <dbReference type="PROSITE-ProRule" id="PRU00192"/>
    </source>
</evidence>
<dbReference type="GO" id="GO:0060048">
    <property type="term" value="P:cardiac muscle contraction"/>
    <property type="evidence" value="ECO:0007669"/>
    <property type="project" value="Ensembl"/>
</dbReference>
<feature type="compositionally biased region" description="Low complexity" evidence="9">
    <location>
        <begin position="58"/>
        <end position="83"/>
    </location>
</feature>
<evidence type="ECO:0000256" key="4">
    <source>
        <dbReference type="ARBA" id="ARBA00022737"/>
    </source>
</evidence>
<dbReference type="PROSITE" id="PS50002">
    <property type="entry name" value="SH3"/>
    <property type="match status" value="1"/>
</dbReference>
<dbReference type="PRINTS" id="PR00452">
    <property type="entry name" value="SH3DOMAIN"/>
</dbReference>
<dbReference type="GO" id="GO:0009791">
    <property type="term" value="P:post-embryonic development"/>
    <property type="evidence" value="ECO:0007669"/>
    <property type="project" value="Ensembl"/>
</dbReference>
<feature type="region of interest" description="Disordered" evidence="9">
    <location>
        <begin position="409"/>
        <end position="430"/>
    </location>
</feature>
<evidence type="ECO:0000259" key="10">
    <source>
        <dbReference type="PROSITE" id="PS50002"/>
    </source>
</evidence>
<feature type="region of interest" description="Disordered" evidence="9">
    <location>
        <begin position="47"/>
        <end position="254"/>
    </location>
</feature>
<feature type="domain" description="SH3" evidence="10">
    <location>
        <begin position="712"/>
        <end position="774"/>
    </location>
</feature>
<evidence type="ECO:0000313" key="12">
    <source>
        <dbReference type="Proteomes" id="UP000694398"/>
    </source>
</evidence>
<dbReference type="GO" id="GO:0000122">
    <property type="term" value="P:negative regulation of transcription by RNA polymerase II"/>
    <property type="evidence" value="ECO:0007669"/>
    <property type="project" value="Ensembl"/>
</dbReference>
<evidence type="ECO:0000256" key="9">
    <source>
        <dbReference type="SAM" id="MobiDB-lite"/>
    </source>
</evidence>
<reference evidence="11" key="1">
    <citation type="submission" date="2025-08" db="UniProtKB">
        <authorList>
            <consortium name="Ensembl"/>
        </authorList>
    </citation>
    <scope>IDENTIFICATION</scope>
</reference>
<dbReference type="InterPro" id="IPR042722">
    <property type="entry name" value="SH3_iASPP"/>
</dbReference>
<dbReference type="GO" id="GO:0042802">
    <property type="term" value="F:identical protein binding"/>
    <property type="evidence" value="ECO:0007669"/>
    <property type="project" value="Ensembl"/>
</dbReference>
<feature type="repeat" description="ANK" evidence="7">
    <location>
        <begin position="646"/>
        <end position="678"/>
    </location>
</feature>
<dbReference type="InterPro" id="IPR036770">
    <property type="entry name" value="Ankyrin_rpt-contain_sf"/>
</dbReference>
<dbReference type="InterPro" id="IPR036028">
    <property type="entry name" value="SH3-like_dom_sf"/>
</dbReference>
<keyword evidence="2 8" id="KW-0728">SH3 domain</keyword>
<dbReference type="InterPro" id="IPR028320">
    <property type="entry name" value="iASPP"/>
</dbReference>
<dbReference type="InterPro" id="IPR001452">
    <property type="entry name" value="SH3_domain"/>
</dbReference>
<dbReference type="GO" id="GO:0045597">
    <property type="term" value="P:positive regulation of cell differentiation"/>
    <property type="evidence" value="ECO:0007669"/>
    <property type="project" value="TreeGrafter"/>
</dbReference>
<dbReference type="GO" id="GO:0005829">
    <property type="term" value="C:cytosol"/>
    <property type="evidence" value="ECO:0007669"/>
    <property type="project" value="Ensembl"/>
</dbReference>
<accession>A0A8C2YKM1</accession>
<feature type="repeat" description="ANK" evidence="7">
    <location>
        <begin position="613"/>
        <end position="645"/>
    </location>
</feature>
<reference evidence="11" key="2">
    <citation type="submission" date="2025-09" db="UniProtKB">
        <authorList>
            <consortium name="Ensembl"/>
        </authorList>
    </citation>
    <scope>IDENTIFICATION</scope>
</reference>
<dbReference type="PANTHER" id="PTHR24164">
    <property type="entry name" value="RELA-ASSOCIATED INHIBITOR"/>
    <property type="match status" value="1"/>
</dbReference>
<evidence type="ECO:0000256" key="7">
    <source>
        <dbReference type="PROSITE-ProRule" id="PRU00023"/>
    </source>
</evidence>
<dbReference type="Ensembl" id="ENSCLAT00000005739.1">
    <property type="protein sequence ID" value="ENSCLAP00000005638.1"/>
    <property type="gene ID" value="ENSCLAG00000004002.1"/>
</dbReference>
<gene>
    <name evidence="11" type="primary">PPP1R13L</name>
</gene>
<feature type="region of interest" description="Disordered" evidence="9">
    <location>
        <begin position="536"/>
        <end position="610"/>
    </location>
</feature>